<dbReference type="AlphaFoldDB" id="A0A6J2MLM2"/>
<dbReference type="FunFam" id="3.30.200.20:FF:000003">
    <property type="entry name" value="Non-specific serine/threonine protein kinase"/>
    <property type="match status" value="1"/>
</dbReference>
<feature type="compositionally biased region" description="Low complexity" evidence="10">
    <location>
        <begin position="672"/>
        <end position="693"/>
    </location>
</feature>
<dbReference type="GO" id="GO:0035556">
    <property type="term" value="P:intracellular signal transduction"/>
    <property type="evidence" value="ECO:0007669"/>
    <property type="project" value="TreeGrafter"/>
</dbReference>
<keyword evidence="5" id="KW-0418">Kinase</keyword>
<dbReference type="GO" id="GO:0000226">
    <property type="term" value="P:microtubule cytoskeleton organization"/>
    <property type="evidence" value="ECO:0007669"/>
    <property type="project" value="TreeGrafter"/>
</dbReference>
<organism evidence="12 13">
    <name type="scientific">Phyllostomus discolor</name>
    <name type="common">pale spear-nosed bat</name>
    <dbReference type="NCBI Taxonomy" id="89673"/>
    <lineage>
        <taxon>Eukaryota</taxon>
        <taxon>Metazoa</taxon>
        <taxon>Chordata</taxon>
        <taxon>Craniata</taxon>
        <taxon>Vertebrata</taxon>
        <taxon>Euteleostomi</taxon>
        <taxon>Mammalia</taxon>
        <taxon>Eutheria</taxon>
        <taxon>Laurasiatheria</taxon>
        <taxon>Chiroptera</taxon>
        <taxon>Yangochiroptera</taxon>
        <taxon>Phyllostomidae</taxon>
        <taxon>Phyllostominae</taxon>
        <taxon>Phyllostomus</taxon>
    </lineage>
</organism>
<protein>
    <recommendedName>
        <fullName evidence="1">non-specific serine/threonine protein kinase</fullName>
        <ecNumber evidence="1">2.7.11.1</ecNumber>
    </recommendedName>
</protein>
<dbReference type="InParanoid" id="A0A6J2MLM2"/>
<dbReference type="GO" id="GO:0005737">
    <property type="term" value="C:cytoplasm"/>
    <property type="evidence" value="ECO:0007669"/>
    <property type="project" value="TreeGrafter"/>
</dbReference>
<dbReference type="Pfam" id="PF00069">
    <property type="entry name" value="Pkinase"/>
    <property type="match status" value="1"/>
</dbReference>
<keyword evidence="12" id="KW-1185">Reference proteome</keyword>
<dbReference type="Proteomes" id="UP000504628">
    <property type="component" value="Chromosome 10"/>
</dbReference>
<dbReference type="OrthoDB" id="1088960at2759"/>
<dbReference type="InterPro" id="IPR008271">
    <property type="entry name" value="Ser/Thr_kinase_AS"/>
</dbReference>
<dbReference type="CDD" id="cd14337">
    <property type="entry name" value="UBA_MARK_Par1"/>
    <property type="match status" value="1"/>
</dbReference>
<evidence type="ECO:0000256" key="3">
    <source>
        <dbReference type="ARBA" id="ARBA00022679"/>
    </source>
</evidence>
<dbReference type="InterPro" id="IPR017441">
    <property type="entry name" value="Protein_kinase_ATP_BS"/>
</dbReference>
<dbReference type="InterPro" id="IPR000719">
    <property type="entry name" value="Prot_kinase_dom"/>
</dbReference>
<dbReference type="PROSITE" id="PS00107">
    <property type="entry name" value="PROTEIN_KINASE_ATP"/>
    <property type="match status" value="1"/>
</dbReference>
<dbReference type="KEGG" id="pdic:114507411"/>
<dbReference type="SUPFAM" id="SSF56112">
    <property type="entry name" value="Protein kinase-like (PK-like)"/>
    <property type="match status" value="1"/>
</dbReference>
<evidence type="ECO:0000259" key="11">
    <source>
        <dbReference type="PROSITE" id="PS50011"/>
    </source>
</evidence>
<dbReference type="GO" id="GO:0005524">
    <property type="term" value="F:ATP binding"/>
    <property type="evidence" value="ECO:0007669"/>
    <property type="project" value="UniProtKB-UniRule"/>
</dbReference>
<feature type="compositionally biased region" description="Polar residues" evidence="10">
    <location>
        <begin position="645"/>
        <end position="655"/>
    </location>
</feature>
<evidence type="ECO:0000256" key="7">
    <source>
        <dbReference type="ARBA" id="ARBA00047899"/>
    </source>
</evidence>
<dbReference type="FunFam" id="1.10.510.10:FF:000571">
    <property type="entry name" value="Maternal embryonic leucine zipper kinase"/>
    <property type="match status" value="1"/>
</dbReference>
<dbReference type="PROSITE" id="PS00108">
    <property type="entry name" value="PROTEIN_KINASE_ST"/>
    <property type="match status" value="1"/>
</dbReference>
<dbReference type="Gene3D" id="1.10.510.10">
    <property type="entry name" value="Transferase(Phosphotransferase) domain 1"/>
    <property type="match status" value="1"/>
</dbReference>
<evidence type="ECO:0000313" key="12">
    <source>
        <dbReference type="Proteomes" id="UP000504628"/>
    </source>
</evidence>
<feature type="region of interest" description="Disordered" evidence="10">
    <location>
        <begin position="332"/>
        <end position="368"/>
    </location>
</feature>
<evidence type="ECO:0000256" key="6">
    <source>
        <dbReference type="ARBA" id="ARBA00022840"/>
    </source>
</evidence>
<dbReference type="PANTHER" id="PTHR24346:SF56">
    <property type="entry name" value="SERINE_THREONINE-PROTEIN KINASE MARK2"/>
    <property type="match status" value="1"/>
</dbReference>
<keyword evidence="6 9" id="KW-0067">ATP-binding</keyword>
<evidence type="ECO:0000256" key="5">
    <source>
        <dbReference type="ARBA" id="ARBA00022777"/>
    </source>
</evidence>
<evidence type="ECO:0000256" key="2">
    <source>
        <dbReference type="ARBA" id="ARBA00022527"/>
    </source>
</evidence>
<keyword evidence="2" id="KW-0723">Serine/threonine-protein kinase</keyword>
<accession>A0A6J2MLM2</accession>
<comment type="catalytic activity">
    <reaction evidence="7">
        <text>L-threonyl-[protein] + ATP = O-phospho-L-threonyl-[protein] + ADP + H(+)</text>
        <dbReference type="Rhea" id="RHEA:46608"/>
        <dbReference type="Rhea" id="RHEA-COMP:11060"/>
        <dbReference type="Rhea" id="RHEA-COMP:11605"/>
        <dbReference type="ChEBI" id="CHEBI:15378"/>
        <dbReference type="ChEBI" id="CHEBI:30013"/>
        <dbReference type="ChEBI" id="CHEBI:30616"/>
        <dbReference type="ChEBI" id="CHEBI:61977"/>
        <dbReference type="ChEBI" id="CHEBI:456216"/>
        <dbReference type="EC" id="2.7.11.1"/>
    </reaction>
</comment>
<evidence type="ECO:0000256" key="4">
    <source>
        <dbReference type="ARBA" id="ARBA00022741"/>
    </source>
</evidence>
<dbReference type="CDD" id="cd14003">
    <property type="entry name" value="STKc_AMPK-like"/>
    <property type="match status" value="1"/>
</dbReference>
<name>A0A6J2MLM2_9CHIR</name>
<dbReference type="GeneID" id="114507411"/>
<dbReference type="EC" id="2.7.11.1" evidence="1"/>
<keyword evidence="4 9" id="KW-0547">Nucleotide-binding</keyword>
<dbReference type="GO" id="GO:0050321">
    <property type="term" value="F:tau-protein kinase activity"/>
    <property type="evidence" value="ECO:0007669"/>
    <property type="project" value="TreeGrafter"/>
</dbReference>
<evidence type="ECO:0000313" key="13">
    <source>
        <dbReference type="RefSeq" id="XP_028381047.1"/>
    </source>
</evidence>
<dbReference type="PROSITE" id="PS50011">
    <property type="entry name" value="PROTEIN_KINASE_DOM"/>
    <property type="match status" value="1"/>
</dbReference>
<dbReference type="InterPro" id="IPR011009">
    <property type="entry name" value="Kinase-like_dom_sf"/>
</dbReference>
<feature type="domain" description="Protein kinase" evidence="11">
    <location>
        <begin position="18"/>
        <end position="262"/>
    </location>
</feature>
<comment type="catalytic activity">
    <reaction evidence="8">
        <text>L-seryl-[protein] + ATP = O-phospho-L-seryl-[protein] + ADP + H(+)</text>
        <dbReference type="Rhea" id="RHEA:17989"/>
        <dbReference type="Rhea" id="RHEA-COMP:9863"/>
        <dbReference type="Rhea" id="RHEA-COMP:11604"/>
        <dbReference type="ChEBI" id="CHEBI:15378"/>
        <dbReference type="ChEBI" id="CHEBI:29999"/>
        <dbReference type="ChEBI" id="CHEBI:30616"/>
        <dbReference type="ChEBI" id="CHEBI:83421"/>
        <dbReference type="ChEBI" id="CHEBI:456216"/>
        <dbReference type="EC" id="2.7.11.1"/>
    </reaction>
</comment>
<dbReference type="PANTHER" id="PTHR24346">
    <property type="entry name" value="MAP/MICROTUBULE AFFINITY-REGULATING KINASE"/>
    <property type="match status" value="1"/>
</dbReference>
<evidence type="ECO:0000256" key="10">
    <source>
        <dbReference type="SAM" id="MobiDB-lite"/>
    </source>
</evidence>
<sequence length="748" mass="80749">MPEDLTSASDEECRIGGYRIIRTIGEGSFAKVMLARHIVTGTEVAVKFIRRGSSLALREVQCLKKLHHPNITRLFEVMATKNNLIMVMEHLSGGELATYLQKHGARTEEEARAIFRQLVSALHHCHGEGFVHRDLKPENILLDADNTIKLADFGFTKEVKHNLLSSFCGTATYMAPEIMMGQAYDGQRVDIWSLGVVLYQLVTGRLPFEGETYGAVKKRVLTGHFLLPHFLSEECQHLLQNIMTLDPAQRPTLDAIIKHPWVNRGQKEGVKLYSEPLCGDIDPQISEQMKQLGYDQEDVRESVAQKTFDHIMGTYLILRSTKRNIRGHTVHVRPCSSPEQRQHRPTTPELRAAGEKTNRSTSPPTKVPVRVPVRATSMAPKGAVSATGVAHRVAIPTTAMEVKLAIPSASSQGEGATPASIVPVELAVPSASSQGEGATPVSIVPVELAVPSARSEGEGATPAFIVPMELAAQSASSQLEVATPASIVPMELAVTSARSQLEVATPASIVPMELAVTSASSQLEVATPASIVPMELAIPSARSQLEVATPTSSESVQLAVTSASSLAEVATPTSSEPMELALTSASTEPEVVIRTSSLAWQVDISNASGEVKGAMKPEGFKSSTLSCPESSPATTSRALHHGSLRSFTTASSALENGSLGSRTTSGRRKSSTRSTRSTSRTGSTSSSNHGSSSKQREGWKQGPRRVIQFLLKVFCCQPSAAIDKKQKEKPKDQRRLPIKFWRVKIGPH</sequence>
<feature type="binding site" evidence="9">
    <location>
        <position position="47"/>
    </location>
    <ligand>
        <name>ATP</name>
        <dbReference type="ChEBI" id="CHEBI:30616"/>
    </ligand>
</feature>
<gene>
    <name evidence="13" type="primary">LOC114507411</name>
</gene>
<reference evidence="13" key="1">
    <citation type="submission" date="2025-08" db="UniProtKB">
        <authorList>
            <consortium name="RefSeq"/>
        </authorList>
    </citation>
    <scope>IDENTIFICATION</scope>
    <source>
        <tissue evidence="13">Muscle</tissue>
    </source>
</reference>
<proteinExistence type="predicted"/>
<evidence type="ECO:0000256" key="9">
    <source>
        <dbReference type="PROSITE-ProRule" id="PRU10141"/>
    </source>
</evidence>
<feature type="compositionally biased region" description="Polar residues" evidence="10">
    <location>
        <begin position="621"/>
        <end position="637"/>
    </location>
</feature>
<dbReference type="RefSeq" id="XP_028381047.1">
    <property type="nucleotide sequence ID" value="XM_028525246.1"/>
</dbReference>
<evidence type="ECO:0000256" key="8">
    <source>
        <dbReference type="ARBA" id="ARBA00048679"/>
    </source>
</evidence>
<dbReference type="SMART" id="SM00220">
    <property type="entry name" value="S_TKc"/>
    <property type="match status" value="1"/>
</dbReference>
<keyword evidence="3" id="KW-0808">Transferase</keyword>
<feature type="region of interest" description="Disordered" evidence="10">
    <location>
        <begin position="612"/>
        <end position="701"/>
    </location>
</feature>
<evidence type="ECO:0000256" key="1">
    <source>
        <dbReference type="ARBA" id="ARBA00012513"/>
    </source>
</evidence>